<dbReference type="AlphaFoldDB" id="A0AAV7KJP6"/>
<dbReference type="PANTHER" id="PTHR16650:SF6">
    <property type="entry name" value="GH21622P"/>
    <property type="match status" value="1"/>
</dbReference>
<feature type="coiled-coil region" evidence="3">
    <location>
        <begin position="175"/>
        <end position="270"/>
    </location>
</feature>
<evidence type="ECO:0000256" key="1">
    <source>
        <dbReference type="ARBA" id="ARBA00010229"/>
    </source>
</evidence>
<feature type="region of interest" description="Disordered" evidence="4">
    <location>
        <begin position="531"/>
        <end position="552"/>
    </location>
</feature>
<feature type="compositionally biased region" description="Polar residues" evidence="4">
    <location>
        <begin position="571"/>
        <end position="593"/>
    </location>
</feature>
<keyword evidence="2 3" id="KW-0175">Coiled coil</keyword>
<dbReference type="PANTHER" id="PTHR16650">
    <property type="entry name" value="C21ORF13-RELATED"/>
    <property type="match status" value="1"/>
</dbReference>
<feature type="region of interest" description="Disordered" evidence="4">
    <location>
        <begin position="714"/>
        <end position="755"/>
    </location>
</feature>
<protein>
    <submittedName>
        <fullName evidence="6">Lebercilin</fullName>
    </submittedName>
</protein>
<feature type="compositionally biased region" description="Low complexity" evidence="4">
    <location>
        <begin position="532"/>
        <end position="551"/>
    </location>
</feature>
<name>A0AAV7KJP6_9METZ</name>
<dbReference type="EMBL" id="JAKMXF010000022">
    <property type="protein sequence ID" value="KAI6661145.1"/>
    <property type="molecule type" value="Genomic_DNA"/>
</dbReference>
<dbReference type="InterPro" id="IPR026188">
    <property type="entry name" value="Lebercilin-like"/>
</dbReference>
<evidence type="ECO:0000313" key="6">
    <source>
        <dbReference type="EMBL" id="KAI6661145.1"/>
    </source>
</evidence>
<reference evidence="6 7" key="1">
    <citation type="journal article" date="2023" name="BMC Biol.">
        <title>The compact genome of the sponge Oopsacas minuta (Hexactinellida) is lacking key metazoan core genes.</title>
        <authorList>
            <person name="Santini S."/>
            <person name="Schenkelaars Q."/>
            <person name="Jourda C."/>
            <person name="Duchesne M."/>
            <person name="Belahbib H."/>
            <person name="Rocher C."/>
            <person name="Selva M."/>
            <person name="Riesgo A."/>
            <person name="Vervoort M."/>
            <person name="Leys S.P."/>
            <person name="Kodjabachian L."/>
            <person name="Le Bivic A."/>
            <person name="Borchiellini C."/>
            <person name="Claverie J.M."/>
            <person name="Renard E."/>
        </authorList>
    </citation>
    <scope>NUCLEOTIDE SEQUENCE [LARGE SCALE GENOMIC DNA]</scope>
    <source>
        <strain evidence="6">SPO-2</strain>
    </source>
</reference>
<gene>
    <name evidence="6" type="ORF">LOD99_13867</name>
</gene>
<feature type="region of interest" description="Disordered" evidence="4">
    <location>
        <begin position="1"/>
        <end position="39"/>
    </location>
</feature>
<organism evidence="6 7">
    <name type="scientific">Oopsacas minuta</name>
    <dbReference type="NCBI Taxonomy" id="111878"/>
    <lineage>
        <taxon>Eukaryota</taxon>
        <taxon>Metazoa</taxon>
        <taxon>Porifera</taxon>
        <taxon>Hexactinellida</taxon>
        <taxon>Hexasterophora</taxon>
        <taxon>Lyssacinosida</taxon>
        <taxon>Leucopsacidae</taxon>
        <taxon>Oopsacas</taxon>
    </lineage>
</organism>
<evidence type="ECO:0000256" key="4">
    <source>
        <dbReference type="SAM" id="MobiDB-lite"/>
    </source>
</evidence>
<dbReference type="Pfam" id="PF15619">
    <property type="entry name" value="Lebercilin"/>
    <property type="match status" value="1"/>
</dbReference>
<feature type="domain" description="Lebercilin" evidence="5">
    <location>
        <begin position="102"/>
        <end position="292"/>
    </location>
</feature>
<dbReference type="Proteomes" id="UP001165289">
    <property type="component" value="Unassembled WGS sequence"/>
</dbReference>
<dbReference type="GO" id="GO:0042073">
    <property type="term" value="P:intraciliary transport"/>
    <property type="evidence" value="ECO:0007669"/>
    <property type="project" value="TreeGrafter"/>
</dbReference>
<dbReference type="GO" id="GO:0005930">
    <property type="term" value="C:axoneme"/>
    <property type="evidence" value="ECO:0007669"/>
    <property type="project" value="TreeGrafter"/>
</dbReference>
<evidence type="ECO:0000256" key="2">
    <source>
        <dbReference type="ARBA" id="ARBA00023054"/>
    </source>
</evidence>
<comment type="similarity">
    <text evidence="1">Belongs to the LCA5 family.</text>
</comment>
<evidence type="ECO:0000313" key="7">
    <source>
        <dbReference type="Proteomes" id="UP001165289"/>
    </source>
</evidence>
<dbReference type="InterPro" id="IPR028933">
    <property type="entry name" value="Lebercilin_dom"/>
</dbReference>
<sequence length="788" mass="89399">MSEASDGYSEDFDEEINSDPENRTPFIFKESKTRKRTPAIILNKPEGRIREMTMGIKHRQVANRGANSLPTLGRGSDRILEPSPLRVKKRMVSHDGGKPPNDRVLSANLRTIRSLQSALKEKELLTEQLVKENKLYKRFDILAQKEVSRIEREHKNLPELIRRHETEIVIQKDRYKKVVKDNSDIIRRKEHLENELIHCKAKLVELKKISENRKLEERHSLSLRLEEELSRNQQLSSRLQEAERKLAMQDKSIKREKAELQARCKKKEERIYLMELNMKDIDSQMRTKRKQLEKLNIYSLRIEKNLPPNMNITDLLIPQEDKCTLTSPSLLKPDQLFDEREEAQFEEQRFSLPPTLSQAQSSHSTNFTRTSYQMGQLHDASPPTQISELSIHPKKQHYPNLSPPITHSQPGNYSESDAIPTLQTSSGLTNLTPYPTPIGKNSPHTSEVTSPPMPILSDPPLSTINEISTTSNISPTKTHPIRKSLPQTIATQVIYDSSNSISAQHNTHTTDIDASEKELLLRKLKQIDLKDSSSTNQTNSLASSTLNNSSLPESAIQPQDILEMQPRSLRQEASSGTGTPVNQSDTSNTTNVNKGKKKKALALDDLFSNPSAQGSETKLASSNMDPGLFSAPRHDSPLFFNNEKQFGSIPQEPWDNKREEAATLQQDTHNRINNHIDGEDTHDVGRKASVVENMFHGKPAYSTEDDFYGSKVRKLSPNKSSHAFQIETDSDRKPQHGRRAKETNSPPPNSDKGYFWENNITASKINTLRPPPTVPVDDLDDDLEVIQL</sequence>
<feature type="region of interest" description="Disordered" evidence="4">
    <location>
        <begin position="567"/>
        <end position="596"/>
    </location>
</feature>
<accession>A0AAV7KJP6</accession>
<keyword evidence="7" id="KW-1185">Reference proteome</keyword>
<comment type="caution">
    <text evidence="6">The sequence shown here is derived from an EMBL/GenBank/DDBJ whole genome shotgun (WGS) entry which is preliminary data.</text>
</comment>
<feature type="compositionally biased region" description="Acidic residues" evidence="4">
    <location>
        <begin position="8"/>
        <end position="18"/>
    </location>
</feature>
<evidence type="ECO:0000256" key="3">
    <source>
        <dbReference type="SAM" id="Coils"/>
    </source>
</evidence>
<proteinExistence type="inferred from homology"/>
<evidence type="ECO:0000259" key="5">
    <source>
        <dbReference type="Pfam" id="PF15619"/>
    </source>
</evidence>